<evidence type="ECO:0000256" key="5">
    <source>
        <dbReference type="ARBA" id="ARBA00038063"/>
    </source>
</evidence>
<accession>A0A3B0SG16</accession>
<dbReference type="PANTHER" id="PTHR17224">
    <property type="entry name" value="PEPTIDYL-TRNA HYDROLASE"/>
    <property type="match status" value="1"/>
</dbReference>
<dbReference type="GO" id="GO:0000049">
    <property type="term" value="F:tRNA binding"/>
    <property type="evidence" value="ECO:0007669"/>
    <property type="project" value="UniProtKB-KW"/>
</dbReference>
<dbReference type="EC" id="3.1.1.29" evidence="1"/>
<evidence type="ECO:0000256" key="3">
    <source>
        <dbReference type="ARBA" id="ARBA00022801"/>
    </source>
</evidence>
<evidence type="ECO:0000256" key="4">
    <source>
        <dbReference type="ARBA" id="ARBA00022884"/>
    </source>
</evidence>
<dbReference type="CDD" id="cd00462">
    <property type="entry name" value="PTH"/>
    <property type="match status" value="1"/>
</dbReference>
<dbReference type="GO" id="GO:0004045">
    <property type="term" value="F:peptidyl-tRNA hydrolase activity"/>
    <property type="evidence" value="ECO:0007669"/>
    <property type="project" value="UniProtKB-EC"/>
</dbReference>
<dbReference type="Gene3D" id="3.40.50.1470">
    <property type="entry name" value="Peptidyl-tRNA hydrolase"/>
    <property type="match status" value="1"/>
</dbReference>
<gene>
    <name evidence="6" type="ORF">MNBD_ALPHA06-1986</name>
</gene>
<comment type="similarity">
    <text evidence="5">Belongs to the PTH family.</text>
</comment>
<proteinExistence type="inferred from homology"/>
<dbReference type="AlphaFoldDB" id="A0A3B0SG16"/>
<dbReference type="Pfam" id="PF01195">
    <property type="entry name" value="Pept_tRNA_hydro"/>
    <property type="match status" value="1"/>
</dbReference>
<organism evidence="6">
    <name type="scientific">hydrothermal vent metagenome</name>
    <dbReference type="NCBI Taxonomy" id="652676"/>
    <lineage>
        <taxon>unclassified sequences</taxon>
        <taxon>metagenomes</taxon>
        <taxon>ecological metagenomes</taxon>
    </lineage>
</organism>
<name>A0A3B0SG16_9ZZZZ</name>
<dbReference type="InterPro" id="IPR036416">
    <property type="entry name" value="Pept_tRNA_hydro_sf"/>
</dbReference>
<reference evidence="6" key="1">
    <citation type="submission" date="2018-06" db="EMBL/GenBank/DDBJ databases">
        <authorList>
            <person name="Zhirakovskaya E."/>
        </authorList>
    </citation>
    <scope>NUCLEOTIDE SEQUENCE</scope>
</reference>
<dbReference type="SUPFAM" id="SSF53178">
    <property type="entry name" value="Peptidyl-tRNA hydrolase-like"/>
    <property type="match status" value="1"/>
</dbReference>
<dbReference type="PROSITE" id="PS01195">
    <property type="entry name" value="PEPT_TRNA_HYDROL_1"/>
    <property type="match status" value="1"/>
</dbReference>
<dbReference type="HAMAP" id="MF_00083">
    <property type="entry name" value="Pept_tRNA_hydro_bact"/>
    <property type="match status" value="1"/>
</dbReference>
<keyword evidence="3 6" id="KW-0378">Hydrolase</keyword>
<evidence type="ECO:0000256" key="1">
    <source>
        <dbReference type="ARBA" id="ARBA00013260"/>
    </source>
</evidence>
<evidence type="ECO:0000313" key="6">
    <source>
        <dbReference type="EMBL" id="VAV95223.1"/>
    </source>
</evidence>
<keyword evidence="4" id="KW-0694">RNA-binding</keyword>
<dbReference type="NCBIfam" id="TIGR00447">
    <property type="entry name" value="pth"/>
    <property type="match status" value="1"/>
</dbReference>
<keyword evidence="2" id="KW-0820">tRNA-binding</keyword>
<sequence length="200" mass="21994">MWLIAGLGNPESNYLGNRHNAGFMVIDAIAEHFGPVAWRSKFGGQLAEIVVDTEQGRSKILLLKPATFYNESGRAVRAAMDFHKLNPEQICVFHDELALEPGKFRTKFGGGAAGNNGIKSIIATLGPDFWRCRIGIGHPGDKTKVTPYVLRNFSKFDQSWFAELTEAITRALPLFLAGQTDAFQTRVTHLAPAPDKQGPK</sequence>
<evidence type="ECO:0000256" key="2">
    <source>
        <dbReference type="ARBA" id="ARBA00022555"/>
    </source>
</evidence>
<dbReference type="PANTHER" id="PTHR17224:SF1">
    <property type="entry name" value="PEPTIDYL-TRNA HYDROLASE"/>
    <property type="match status" value="1"/>
</dbReference>
<dbReference type="EMBL" id="UOEE01000199">
    <property type="protein sequence ID" value="VAV95223.1"/>
    <property type="molecule type" value="Genomic_DNA"/>
</dbReference>
<dbReference type="InterPro" id="IPR001328">
    <property type="entry name" value="Pept_tRNA_hydro"/>
</dbReference>
<dbReference type="InterPro" id="IPR018171">
    <property type="entry name" value="Pept_tRNA_hydro_CS"/>
</dbReference>
<protein>
    <recommendedName>
        <fullName evidence="1">peptidyl-tRNA hydrolase</fullName>
        <ecNumber evidence="1">3.1.1.29</ecNumber>
    </recommendedName>
</protein>